<dbReference type="RefSeq" id="WP_305012095.1">
    <property type="nucleotide sequence ID" value="NZ_JAUQSX010000006.1"/>
</dbReference>
<comment type="caution">
    <text evidence="1">The sequence shown here is derived from an EMBL/GenBank/DDBJ whole genome shotgun (WGS) entry which is preliminary data.</text>
</comment>
<keyword evidence="2" id="KW-1185">Reference proteome</keyword>
<sequence>MKAFCFAIFALLLCSCNRIETGARLSPNEVAFLRGTGLLDNGETVHLFYSNFTFRKAGSFFTDRRMAHYWLDGRDPGQHQREYAFYPDIAAVDPVFKVPDFDSPYLQVRKKD</sequence>
<evidence type="ECO:0000313" key="2">
    <source>
        <dbReference type="Proteomes" id="UP001167796"/>
    </source>
</evidence>
<reference evidence="1" key="1">
    <citation type="submission" date="2023-07" db="EMBL/GenBank/DDBJ databases">
        <authorList>
            <person name="Kim M.K."/>
        </authorList>
    </citation>
    <scope>NUCLEOTIDE SEQUENCE</scope>
    <source>
        <strain evidence="1">M29</strain>
    </source>
</reference>
<protein>
    <recommendedName>
        <fullName evidence="3">DUF4296 domain-containing protein</fullName>
    </recommendedName>
</protein>
<evidence type="ECO:0008006" key="3">
    <source>
        <dbReference type="Google" id="ProtNLM"/>
    </source>
</evidence>
<gene>
    <name evidence="1" type="ORF">Q5H92_13700</name>
</gene>
<name>A0ABT9AC63_9BACT</name>
<dbReference type="Proteomes" id="UP001167796">
    <property type="component" value="Unassembled WGS sequence"/>
</dbReference>
<evidence type="ECO:0000313" key="1">
    <source>
        <dbReference type="EMBL" id="MDO7847419.1"/>
    </source>
</evidence>
<dbReference type="PROSITE" id="PS51257">
    <property type="entry name" value="PROKAR_LIPOPROTEIN"/>
    <property type="match status" value="1"/>
</dbReference>
<organism evidence="1 2">
    <name type="scientific">Hymenobacter mellowenesis</name>
    <dbReference type="NCBI Taxonomy" id="3063995"/>
    <lineage>
        <taxon>Bacteria</taxon>
        <taxon>Pseudomonadati</taxon>
        <taxon>Bacteroidota</taxon>
        <taxon>Cytophagia</taxon>
        <taxon>Cytophagales</taxon>
        <taxon>Hymenobacteraceae</taxon>
        <taxon>Hymenobacter</taxon>
    </lineage>
</organism>
<proteinExistence type="predicted"/>
<accession>A0ABT9AC63</accession>
<dbReference type="EMBL" id="JAUQSX010000006">
    <property type="protein sequence ID" value="MDO7847419.1"/>
    <property type="molecule type" value="Genomic_DNA"/>
</dbReference>